<dbReference type="PANTHER" id="PTHR40763:SF5">
    <property type="entry name" value="MEMBRANE PROTEIN"/>
    <property type="match status" value="1"/>
</dbReference>
<evidence type="ECO:0000256" key="1">
    <source>
        <dbReference type="SAM" id="MobiDB-lite"/>
    </source>
</evidence>
<name>A0A1J7BLG2_9ACTN</name>
<feature type="domain" description="DUF1707" evidence="2">
    <location>
        <begin position="16"/>
        <end position="68"/>
    </location>
</feature>
<dbReference type="STRING" id="1428644.BIV57_00035"/>
<dbReference type="Proteomes" id="UP000243342">
    <property type="component" value="Unassembled WGS sequence"/>
</dbReference>
<dbReference type="OrthoDB" id="4772576at2"/>
<reference evidence="3 4" key="1">
    <citation type="submission" date="2016-10" db="EMBL/GenBank/DDBJ databases">
        <title>Genome sequence of Streptomyces gilvigriseus MUSC 26.</title>
        <authorList>
            <person name="Lee L.-H."/>
            <person name="Ser H.-L."/>
        </authorList>
    </citation>
    <scope>NUCLEOTIDE SEQUENCE [LARGE SCALE GENOMIC DNA]</scope>
    <source>
        <strain evidence="3 4">MUSC 26</strain>
    </source>
</reference>
<proteinExistence type="predicted"/>
<dbReference type="PANTHER" id="PTHR40763">
    <property type="entry name" value="MEMBRANE PROTEIN-RELATED"/>
    <property type="match status" value="1"/>
</dbReference>
<comment type="caution">
    <text evidence="3">The sequence shown here is derived from an EMBL/GenBank/DDBJ whole genome shotgun (WGS) entry which is preliminary data.</text>
</comment>
<sequence>MSAEISPTGKDSGAELRASHADRDQVVERLRVAAGDGLIGAEELDERVEAALKARTRGELAPLTADLPAAAGAVEAKDTVRIQQAHSGRIERTGRWVLPRRMELEIAWCAVTLDLTEAVITNDVLELDVKMAGKTLTLITGPGMAVDTDELQLVHCKLDDRRAPDDPGTPVTLRVRLVGQKAHGRVVFRSRRPGRLARRARRSVRA</sequence>
<dbReference type="RefSeq" id="WP_071654476.1">
    <property type="nucleotide sequence ID" value="NZ_MLCF01000001.1"/>
</dbReference>
<accession>A0A1J7BLG2</accession>
<evidence type="ECO:0000259" key="2">
    <source>
        <dbReference type="Pfam" id="PF08044"/>
    </source>
</evidence>
<evidence type="ECO:0000313" key="4">
    <source>
        <dbReference type="Proteomes" id="UP000243342"/>
    </source>
</evidence>
<evidence type="ECO:0000313" key="3">
    <source>
        <dbReference type="EMBL" id="OIV39539.1"/>
    </source>
</evidence>
<keyword evidence="4" id="KW-1185">Reference proteome</keyword>
<protein>
    <recommendedName>
        <fullName evidence="2">DUF1707 domain-containing protein</fullName>
    </recommendedName>
</protein>
<dbReference type="EMBL" id="MLCF01000001">
    <property type="protein sequence ID" value="OIV39539.1"/>
    <property type="molecule type" value="Genomic_DNA"/>
</dbReference>
<dbReference type="InterPro" id="IPR012551">
    <property type="entry name" value="DUF1707_SHOCT-like"/>
</dbReference>
<gene>
    <name evidence="3" type="ORF">BIV57_00035</name>
</gene>
<feature type="region of interest" description="Disordered" evidence="1">
    <location>
        <begin position="1"/>
        <end position="20"/>
    </location>
</feature>
<organism evidence="3 4">
    <name type="scientific">Mangrovactinospora gilvigrisea</name>
    <dbReference type="NCBI Taxonomy" id="1428644"/>
    <lineage>
        <taxon>Bacteria</taxon>
        <taxon>Bacillati</taxon>
        <taxon>Actinomycetota</taxon>
        <taxon>Actinomycetes</taxon>
        <taxon>Kitasatosporales</taxon>
        <taxon>Streptomycetaceae</taxon>
        <taxon>Mangrovactinospora</taxon>
    </lineage>
</organism>
<dbReference type="Pfam" id="PF08044">
    <property type="entry name" value="DUF1707"/>
    <property type="match status" value="1"/>
</dbReference>
<dbReference type="AlphaFoldDB" id="A0A1J7BLG2"/>